<keyword evidence="6" id="KW-0999">Mitochondrion inner membrane</keyword>
<comment type="subcellular location">
    <subcellularLocation>
        <location evidence="1">Mitochondrion inner membrane</location>
        <topology evidence="1">Multi-pass membrane protein</topology>
    </subcellularLocation>
</comment>
<keyword evidence="9 10" id="KW-0472">Membrane</keyword>
<organism evidence="13 14">
    <name type="scientific">Blastocystis sp. subtype 1 (strain ATCC 50177 / NandII)</name>
    <dbReference type="NCBI Taxonomy" id="478820"/>
    <lineage>
        <taxon>Eukaryota</taxon>
        <taxon>Sar</taxon>
        <taxon>Stramenopiles</taxon>
        <taxon>Bigyra</taxon>
        <taxon>Opalozoa</taxon>
        <taxon>Opalinata</taxon>
        <taxon>Blastocystidae</taxon>
        <taxon>Blastocystis</taxon>
    </lineage>
</organism>
<dbReference type="GO" id="GO:0022857">
    <property type="term" value="F:transmembrane transporter activity"/>
    <property type="evidence" value="ECO:0007669"/>
    <property type="project" value="TreeGrafter"/>
</dbReference>
<dbReference type="EMBL" id="LXWW01000312">
    <property type="protein sequence ID" value="OAO13883.1"/>
    <property type="molecule type" value="Genomic_DNA"/>
</dbReference>
<keyword evidence="7 12" id="KW-1133">Transmembrane helix</keyword>
<dbReference type="STRING" id="478820.A0A196SA32"/>
<evidence type="ECO:0000256" key="10">
    <source>
        <dbReference type="PROSITE-ProRule" id="PRU00282"/>
    </source>
</evidence>
<evidence type="ECO:0000256" key="2">
    <source>
        <dbReference type="ARBA" id="ARBA00006375"/>
    </source>
</evidence>
<evidence type="ECO:0000313" key="13">
    <source>
        <dbReference type="EMBL" id="OAO13883.1"/>
    </source>
</evidence>
<accession>A0A196SA32</accession>
<feature type="repeat" description="Solcar" evidence="10">
    <location>
        <begin position="104"/>
        <end position="188"/>
    </location>
</feature>
<feature type="transmembrane region" description="Helical" evidence="12">
    <location>
        <begin position="196"/>
        <end position="215"/>
    </location>
</feature>
<evidence type="ECO:0000256" key="1">
    <source>
        <dbReference type="ARBA" id="ARBA00004448"/>
    </source>
</evidence>
<dbReference type="PRINTS" id="PR00926">
    <property type="entry name" value="MITOCARRIER"/>
</dbReference>
<feature type="repeat" description="Solcar" evidence="10">
    <location>
        <begin position="194"/>
        <end position="282"/>
    </location>
</feature>
<reference evidence="13 14" key="1">
    <citation type="submission" date="2016-05" db="EMBL/GenBank/DDBJ databases">
        <title>Nuclear genome of Blastocystis sp. subtype 1 NandII.</title>
        <authorList>
            <person name="Gentekaki E."/>
            <person name="Curtis B."/>
            <person name="Stairs C."/>
            <person name="Eme L."/>
            <person name="Herman E."/>
            <person name="Klimes V."/>
            <person name="Arias M.C."/>
            <person name="Elias M."/>
            <person name="Hilliou F."/>
            <person name="Klute M."/>
            <person name="Malik S.-B."/>
            <person name="Pightling A."/>
            <person name="Rachubinski R."/>
            <person name="Salas D."/>
            <person name="Schlacht A."/>
            <person name="Suga H."/>
            <person name="Archibald J."/>
            <person name="Ball S.G."/>
            <person name="Clark G."/>
            <person name="Dacks J."/>
            <person name="Van Der Giezen M."/>
            <person name="Tsaousis A."/>
            <person name="Roger A."/>
        </authorList>
    </citation>
    <scope>NUCLEOTIDE SEQUENCE [LARGE SCALE GENOMIC DNA]</scope>
    <source>
        <strain evidence="14">ATCC 50177 / NandII</strain>
    </source>
</reference>
<evidence type="ECO:0000256" key="12">
    <source>
        <dbReference type="SAM" id="Phobius"/>
    </source>
</evidence>
<keyword evidence="8" id="KW-0496">Mitochondrion</keyword>
<comment type="similarity">
    <text evidence="2 11">Belongs to the mitochondrial carrier (TC 2.A.29) family.</text>
</comment>
<dbReference type="InterPro" id="IPR051028">
    <property type="entry name" value="Mito_Solute_Carrier"/>
</dbReference>
<keyword evidence="3 11" id="KW-0813">Transport</keyword>
<evidence type="ECO:0000256" key="5">
    <source>
        <dbReference type="ARBA" id="ARBA00022737"/>
    </source>
</evidence>
<evidence type="ECO:0000256" key="3">
    <source>
        <dbReference type="ARBA" id="ARBA00022448"/>
    </source>
</evidence>
<evidence type="ECO:0000256" key="6">
    <source>
        <dbReference type="ARBA" id="ARBA00022792"/>
    </source>
</evidence>
<evidence type="ECO:0000256" key="8">
    <source>
        <dbReference type="ARBA" id="ARBA00023128"/>
    </source>
</evidence>
<evidence type="ECO:0000256" key="4">
    <source>
        <dbReference type="ARBA" id="ARBA00022692"/>
    </source>
</evidence>
<feature type="transmembrane region" description="Helical" evidence="12">
    <location>
        <begin position="12"/>
        <end position="32"/>
    </location>
</feature>
<keyword evidence="4 10" id="KW-0812">Transmembrane</keyword>
<comment type="caution">
    <text evidence="13">The sequence shown here is derived from an EMBL/GenBank/DDBJ whole genome shotgun (WGS) entry which is preliminary data.</text>
</comment>
<dbReference type="InterPro" id="IPR018108">
    <property type="entry name" value="MCP_transmembrane"/>
</dbReference>
<feature type="repeat" description="Solcar" evidence="10">
    <location>
        <begin position="9"/>
        <end position="96"/>
    </location>
</feature>
<dbReference type="Proteomes" id="UP000078348">
    <property type="component" value="Unassembled WGS sequence"/>
</dbReference>
<dbReference type="SUPFAM" id="SSF103506">
    <property type="entry name" value="Mitochondrial carrier"/>
    <property type="match status" value="1"/>
</dbReference>
<dbReference type="Gene3D" id="1.50.40.10">
    <property type="entry name" value="Mitochondrial carrier domain"/>
    <property type="match status" value="1"/>
</dbReference>
<sequence>MSKKEVKKVPFVQKLIVGGIAGIIGTSIVYPLDMIKTRLQRQTTGPMKYKGPWDCFKTICREEGAAGFYRGILANIIGVTPEKAIKLAVNDYVREATADEDGNVAWYNGILAGASAGFCQVIATNPMEITKIRMQVQATLPKEQRTGLWQVCKDLGIKGMYKGSTITLLRDVPYSMIFFPLNATMQNWFMDEHGNIPLGGLLTAGMVAGCFAAGLMTPMDVIKTRVQAEKGNKLEVKFFDMFKKIFKTEGIKGLYKGAVPRMCVQAPLFSIACTAFELQKRYLAYGQFFPKY</sequence>
<dbReference type="InterPro" id="IPR002067">
    <property type="entry name" value="MCP"/>
</dbReference>
<evidence type="ECO:0000256" key="7">
    <source>
        <dbReference type="ARBA" id="ARBA00022989"/>
    </source>
</evidence>
<keyword evidence="5" id="KW-0677">Repeat</keyword>
<dbReference type="PANTHER" id="PTHR45678:SF15">
    <property type="entry name" value="MITOCHONDRIAL SUBSTRATE CARRIER FAMILY PROTEIN X"/>
    <property type="match status" value="1"/>
</dbReference>
<keyword evidence="14" id="KW-1185">Reference proteome</keyword>
<dbReference type="AlphaFoldDB" id="A0A196SA32"/>
<dbReference type="OrthoDB" id="2161at2759"/>
<proteinExistence type="inferred from homology"/>
<dbReference type="Pfam" id="PF00153">
    <property type="entry name" value="Mito_carr"/>
    <property type="match status" value="3"/>
</dbReference>
<name>A0A196SA32_BLAHN</name>
<dbReference type="InterPro" id="IPR023395">
    <property type="entry name" value="MCP_dom_sf"/>
</dbReference>
<dbReference type="PROSITE" id="PS50920">
    <property type="entry name" value="SOLCAR"/>
    <property type="match status" value="3"/>
</dbReference>
<protein>
    <submittedName>
        <fullName evidence="13">Mitochondrial aspartate/glutamate transporter</fullName>
    </submittedName>
</protein>
<gene>
    <name evidence="13" type="ORF">AV274_4375</name>
</gene>
<evidence type="ECO:0000256" key="11">
    <source>
        <dbReference type="RuleBase" id="RU000488"/>
    </source>
</evidence>
<evidence type="ECO:0000256" key="9">
    <source>
        <dbReference type="ARBA" id="ARBA00023136"/>
    </source>
</evidence>
<dbReference type="GO" id="GO:0005743">
    <property type="term" value="C:mitochondrial inner membrane"/>
    <property type="evidence" value="ECO:0007669"/>
    <property type="project" value="UniProtKB-SubCell"/>
</dbReference>
<evidence type="ECO:0000313" key="14">
    <source>
        <dbReference type="Proteomes" id="UP000078348"/>
    </source>
</evidence>
<dbReference type="PANTHER" id="PTHR45678">
    <property type="entry name" value="MITOCHONDRIAL 2-OXODICARBOXYLATE CARRIER 1-RELATED"/>
    <property type="match status" value="1"/>
</dbReference>